<proteinExistence type="predicted"/>
<organism evidence="1 2">
    <name type="scientific">Moorena producens 3L</name>
    <dbReference type="NCBI Taxonomy" id="489825"/>
    <lineage>
        <taxon>Bacteria</taxon>
        <taxon>Bacillati</taxon>
        <taxon>Cyanobacteriota</taxon>
        <taxon>Cyanophyceae</taxon>
        <taxon>Coleofasciculales</taxon>
        <taxon>Coleofasciculaceae</taxon>
        <taxon>Moorena</taxon>
    </lineage>
</organism>
<gene>
    <name evidence="1" type="ORF">LYNGBM3L_53160</name>
</gene>
<protein>
    <submittedName>
        <fullName evidence="1">Uncharacterized protein</fullName>
    </submittedName>
</protein>
<evidence type="ECO:0000313" key="1">
    <source>
        <dbReference type="EMBL" id="EGJ30285.1"/>
    </source>
</evidence>
<dbReference type="HOGENOM" id="CLU_3218748_0_0_3"/>
<sequence>MTDFYLTGFELNGGSPAPYLKGGRLEVTVRRVEPLQLAGYAEKV</sequence>
<dbReference type="Proteomes" id="UP000003959">
    <property type="component" value="Unassembled WGS sequence"/>
</dbReference>
<reference evidence="2" key="1">
    <citation type="journal article" date="2011" name="Proc. Natl. Acad. Sci. U.S.A.">
        <title>Genomic insights into the physiology and ecology of the marine filamentous cyanobacterium Lyngbya majuscula.</title>
        <authorList>
            <person name="Jones A.C."/>
            <person name="Monroe E.A."/>
            <person name="Podell S."/>
            <person name="Hess W.R."/>
            <person name="Klages S."/>
            <person name="Esquenazi E."/>
            <person name="Niessen S."/>
            <person name="Hoover H."/>
            <person name="Rothmann M."/>
            <person name="Lasken R.S."/>
            <person name="Yates J.R.III."/>
            <person name="Reinhardt R."/>
            <person name="Kube M."/>
            <person name="Burkart M.D."/>
            <person name="Allen E.E."/>
            <person name="Dorrestein P.C."/>
            <person name="Gerwick W.H."/>
            <person name="Gerwick L."/>
        </authorList>
    </citation>
    <scope>NUCLEOTIDE SEQUENCE [LARGE SCALE GENOMIC DNA]</scope>
    <source>
        <strain evidence="2">3L</strain>
    </source>
</reference>
<keyword evidence="2" id="KW-1185">Reference proteome</keyword>
<accession>F4XYZ4</accession>
<dbReference type="AlphaFoldDB" id="F4XYZ4"/>
<evidence type="ECO:0000313" key="2">
    <source>
        <dbReference type="Proteomes" id="UP000003959"/>
    </source>
</evidence>
<dbReference type="EMBL" id="GL890956">
    <property type="protein sequence ID" value="EGJ30285.1"/>
    <property type="molecule type" value="Genomic_DNA"/>
</dbReference>
<name>F4XYZ4_9CYAN</name>